<dbReference type="Pfam" id="PF02367">
    <property type="entry name" value="TsaE"/>
    <property type="match status" value="1"/>
</dbReference>
<dbReference type="AlphaFoldDB" id="A0A7C5KC02"/>
<keyword evidence="6" id="KW-0479">Metal-binding</keyword>
<comment type="caution">
    <text evidence="11">The sequence shown here is derived from an EMBL/GenBank/DDBJ whole genome shotgun (WGS) entry which is preliminary data.</text>
</comment>
<evidence type="ECO:0000256" key="1">
    <source>
        <dbReference type="ARBA" id="ARBA00004496"/>
    </source>
</evidence>
<keyword evidence="7" id="KW-0547">Nucleotide-binding</keyword>
<dbReference type="GO" id="GO:0005737">
    <property type="term" value="C:cytoplasm"/>
    <property type="evidence" value="ECO:0007669"/>
    <property type="project" value="UniProtKB-SubCell"/>
</dbReference>
<dbReference type="GO" id="GO:0016740">
    <property type="term" value="F:transferase activity"/>
    <property type="evidence" value="ECO:0007669"/>
    <property type="project" value="UniProtKB-KW"/>
</dbReference>
<keyword evidence="4" id="KW-0963">Cytoplasm</keyword>
<sequence>MQWWSFWIWQKEKKNYLQKLQGLTFDVSRCQKANLKMDRNSEVFKVIIRSKEEMIEFGFKVGSLLEKGDILLLKGDLGSGKTTFVRGITDKAFSPSFTLVNKYDFKNTKIYHLDFYRLEKPDYNLFMELEEIEDEIIIVEWPKFDLPIFKKATVLEFLVNKNQREVLISGKKSRDFYHVCFERRS</sequence>
<evidence type="ECO:0000256" key="10">
    <source>
        <dbReference type="ARBA" id="ARBA00032441"/>
    </source>
</evidence>
<evidence type="ECO:0000313" key="11">
    <source>
        <dbReference type="EMBL" id="HHI65040.1"/>
    </source>
</evidence>
<keyword evidence="11" id="KW-0808">Transferase</keyword>
<evidence type="ECO:0000256" key="6">
    <source>
        <dbReference type="ARBA" id="ARBA00022723"/>
    </source>
</evidence>
<dbReference type="InterPro" id="IPR003442">
    <property type="entry name" value="T6A_TsaE"/>
</dbReference>
<dbReference type="PANTHER" id="PTHR33540:SF2">
    <property type="entry name" value="TRNA THREONYLCARBAMOYLADENOSINE BIOSYNTHESIS PROTEIN TSAE"/>
    <property type="match status" value="1"/>
</dbReference>
<evidence type="ECO:0000256" key="7">
    <source>
        <dbReference type="ARBA" id="ARBA00022741"/>
    </source>
</evidence>
<evidence type="ECO:0000256" key="2">
    <source>
        <dbReference type="ARBA" id="ARBA00007599"/>
    </source>
</evidence>
<dbReference type="GO" id="GO:0005524">
    <property type="term" value="F:ATP binding"/>
    <property type="evidence" value="ECO:0007669"/>
    <property type="project" value="UniProtKB-KW"/>
</dbReference>
<keyword evidence="9" id="KW-0460">Magnesium</keyword>
<reference evidence="11" key="1">
    <citation type="journal article" date="2020" name="mSystems">
        <title>Genome- and Community-Level Interaction Insights into Carbon Utilization and Element Cycling Functions of Hydrothermarchaeota in Hydrothermal Sediment.</title>
        <authorList>
            <person name="Zhou Z."/>
            <person name="Liu Y."/>
            <person name="Xu W."/>
            <person name="Pan J."/>
            <person name="Luo Z.H."/>
            <person name="Li M."/>
        </authorList>
    </citation>
    <scope>NUCLEOTIDE SEQUENCE [LARGE SCALE GENOMIC DNA]</scope>
    <source>
        <strain evidence="11">SpSt-1019</strain>
    </source>
</reference>
<name>A0A7C5KC02_9BACT</name>
<dbReference type="PANTHER" id="PTHR33540">
    <property type="entry name" value="TRNA THREONYLCARBAMOYLADENOSINE BIOSYNTHESIS PROTEIN TSAE"/>
    <property type="match status" value="1"/>
</dbReference>
<dbReference type="GO" id="GO:0002949">
    <property type="term" value="P:tRNA threonylcarbamoyladenosine modification"/>
    <property type="evidence" value="ECO:0007669"/>
    <property type="project" value="InterPro"/>
</dbReference>
<dbReference type="GO" id="GO:0046872">
    <property type="term" value="F:metal ion binding"/>
    <property type="evidence" value="ECO:0007669"/>
    <property type="project" value="UniProtKB-KW"/>
</dbReference>
<accession>A0A7C5KC02</accession>
<comment type="similarity">
    <text evidence="2">Belongs to the TsaE family.</text>
</comment>
<proteinExistence type="inferred from homology"/>
<comment type="subcellular location">
    <subcellularLocation>
        <location evidence="1">Cytoplasm</location>
    </subcellularLocation>
</comment>
<protein>
    <recommendedName>
        <fullName evidence="3">tRNA threonylcarbamoyladenosine biosynthesis protein TsaE</fullName>
    </recommendedName>
    <alternativeName>
        <fullName evidence="10">t(6)A37 threonylcarbamoyladenosine biosynthesis protein TsaE</fullName>
    </alternativeName>
</protein>
<evidence type="ECO:0000256" key="4">
    <source>
        <dbReference type="ARBA" id="ARBA00022490"/>
    </source>
</evidence>
<evidence type="ECO:0000256" key="3">
    <source>
        <dbReference type="ARBA" id="ARBA00019010"/>
    </source>
</evidence>
<dbReference type="Gene3D" id="3.40.50.300">
    <property type="entry name" value="P-loop containing nucleotide triphosphate hydrolases"/>
    <property type="match status" value="1"/>
</dbReference>
<dbReference type="InterPro" id="IPR027417">
    <property type="entry name" value="P-loop_NTPase"/>
</dbReference>
<dbReference type="NCBIfam" id="TIGR00150">
    <property type="entry name" value="T6A_YjeE"/>
    <property type="match status" value="1"/>
</dbReference>
<gene>
    <name evidence="11" type="primary">tsaE</name>
    <name evidence="11" type="ORF">ENL70_00645</name>
</gene>
<dbReference type="EMBL" id="DRUY01000027">
    <property type="protein sequence ID" value="HHI65040.1"/>
    <property type="molecule type" value="Genomic_DNA"/>
</dbReference>
<evidence type="ECO:0000256" key="5">
    <source>
        <dbReference type="ARBA" id="ARBA00022694"/>
    </source>
</evidence>
<keyword evidence="5" id="KW-0819">tRNA processing</keyword>
<organism evidence="11">
    <name type="scientific">Thermodesulfobium narugense</name>
    <dbReference type="NCBI Taxonomy" id="184064"/>
    <lineage>
        <taxon>Bacteria</taxon>
        <taxon>Pseudomonadati</taxon>
        <taxon>Thermodesulfobiota</taxon>
        <taxon>Thermodesulfobiia</taxon>
        <taxon>Thermodesulfobiales</taxon>
        <taxon>Thermodesulfobiaceae</taxon>
        <taxon>Thermodesulfobium</taxon>
    </lineage>
</organism>
<evidence type="ECO:0000256" key="9">
    <source>
        <dbReference type="ARBA" id="ARBA00022842"/>
    </source>
</evidence>
<evidence type="ECO:0000256" key="8">
    <source>
        <dbReference type="ARBA" id="ARBA00022840"/>
    </source>
</evidence>
<keyword evidence="8" id="KW-0067">ATP-binding</keyword>
<dbReference type="SUPFAM" id="SSF52540">
    <property type="entry name" value="P-loop containing nucleoside triphosphate hydrolases"/>
    <property type="match status" value="1"/>
</dbReference>